<evidence type="ECO:0000256" key="1">
    <source>
        <dbReference type="SAM" id="MobiDB-lite"/>
    </source>
</evidence>
<feature type="region of interest" description="Disordered" evidence="1">
    <location>
        <begin position="61"/>
        <end position="107"/>
    </location>
</feature>
<organism evidence="2 3">
    <name type="scientific">Streptomyces albiaxialis</name>
    <dbReference type="NCBI Taxonomy" id="329523"/>
    <lineage>
        <taxon>Bacteria</taxon>
        <taxon>Bacillati</taxon>
        <taxon>Actinomycetota</taxon>
        <taxon>Actinomycetes</taxon>
        <taxon>Kitasatosporales</taxon>
        <taxon>Streptomycetaceae</taxon>
        <taxon>Streptomyces</taxon>
    </lineage>
</organism>
<dbReference type="EMBL" id="BAAAPE010000028">
    <property type="protein sequence ID" value="GAA2101790.1"/>
    <property type="molecule type" value="Genomic_DNA"/>
</dbReference>
<evidence type="ECO:0000313" key="2">
    <source>
        <dbReference type="EMBL" id="GAA2101790.1"/>
    </source>
</evidence>
<feature type="compositionally biased region" description="Polar residues" evidence="1">
    <location>
        <begin position="73"/>
        <end position="83"/>
    </location>
</feature>
<comment type="caution">
    <text evidence="2">The sequence shown here is derived from an EMBL/GenBank/DDBJ whole genome shotgun (WGS) entry which is preliminary data.</text>
</comment>
<protein>
    <submittedName>
        <fullName evidence="2">Uncharacterized protein</fullName>
    </submittedName>
</protein>
<keyword evidence="3" id="KW-1185">Reference proteome</keyword>
<dbReference type="Proteomes" id="UP001500016">
    <property type="component" value="Unassembled WGS sequence"/>
</dbReference>
<sequence length="107" mass="11219">MTCVPAGAGLGQWRSARGDVRRGVGRWRVALGARGEPLTILHTVRRASGPVALQERAVQEYASGAQEGRRGGDSSTPLTSLATRGTIPPAQQACTTSLHNKEARNGS</sequence>
<name>A0ABN2WZL7_9ACTN</name>
<proteinExistence type="predicted"/>
<accession>A0ABN2WZL7</accession>
<evidence type="ECO:0000313" key="3">
    <source>
        <dbReference type="Proteomes" id="UP001500016"/>
    </source>
</evidence>
<reference evidence="2 3" key="1">
    <citation type="journal article" date="2019" name="Int. J. Syst. Evol. Microbiol.">
        <title>The Global Catalogue of Microorganisms (GCM) 10K type strain sequencing project: providing services to taxonomists for standard genome sequencing and annotation.</title>
        <authorList>
            <consortium name="The Broad Institute Genomics Platform"/>
            <consortium name="The Broad Institute Genome Sequencing Center for Infectious Disease"/>
            <person name="Wu L."/>
            <person name="Ma J."/>
        </authorList>
    </citation>
    <scope>NUCLEOTIDE SEQUENCE [LARGE SCALE GENOMIC DNA]</scope>
    <source>
        <strain evidence="2 3">JCM 15478</strain>
    </source>
</reference>
<gene>
    <name evidence="2" type="ORF">GCM10009801_75340</name>
</gene>